<dbReference type="Proteomes" id="UP000606935">
    <property type="component" value="Unassembled WGS sequence"/>
</dbReference>
<sequence>MTSKAISLYEREQQYLKRNAVCSLIMAAVLVVICLDKWFNVAFANWLYAATILAALVCMLVTIRDCFGSVKAAFWYGEFQDEFANHLHQRGCKSAFLTISVALGATFGATSGDKLVSGQGISAALGAVLLIAYALPVLKGLRAENE</sequence>
<proteinExistence type="predicted"/>
<feature type="transmembrane region" description="Helical" evidence="1">
    <location>
        <begin position="45"/>
        <end position="63"/>
    </location>
</feature>
<feature type="transmembrane region" description="Helical" evidence="1">
    <location>
        <begin position="95"/>
        <end position="112"/>
    </location>
</feature>
<evidence type="ECO:0000256" key="1">
    <source>
        <dbReference type="SAM" id="Phobius"/>
    </source>
</evidence>
<evidence type="ECO:0000313" key="3">
    <source>
        <dbReference type="Proteomes" id="UP000606935"/>
    </source>
</evidence>
<comment type="caution">
    <text evidence="2">The sequence shown here is derived from an EMBL/GenBank/DDBJ whole genome shotgun (WGS) entry which is preliminary data.</text>
</comment>
<dbReference type="RefSeq" id="WP_188690019.1">
    <property type="nucleotide sequence ID" value="NZ_BMLS01000001.1"/>
</dbReference>
<reference evidence="2" key="2">
    <citation type="submission" date="2020-09" db="EMBL/GenBank/DDBJ databases">
        <authorList>
            <person name="Sun Q."/>
            <person name="Zhou Y."/>
        </authorList>
    </citation>
    <scope>NUCLEOTIDE SEQUENCE</scope>
    <source>
        <strain evidence="2">CGMCC 1.7086</strain>
    </source>
</reference>
<gene>
    <name evidence="2" type="ORF">GCM10010982_05810</name>
</gene>
<keyword evidence="1" id="KW-1133">Transmembrane helix</keyword>
<name>A0A917YUS3_9ALTE</name>
<organism evidence="2 3">
    <name type="scientific">Bowmanella pacifica</name>
    <dbReference type="NCBI Taxonomy" id="502051"/>
    <lineage>
        <taxon>Bacteria</taxon>
        <taxon>Pseudomonadati</taxon>
        <taxon>Pseudomonadota</taxon>
        <taxon>Gammaproteobacteria</taxon>
        <taxon>Alteromonadales</taxon>
        <taxon>Alteromonadaceae</taxon>
        <taxon>Bowmanella</taxon>
    </lineage>
</organism>
<feature type="transmembrane region" description="Helical" evidence="1">
    <location>
        <begin position="20"/>
        <end position="39"/>
    </location>
</feature>
<protein>
    <submittedName>
        <fullName evidence="2">Uncharacterized protein</fullName>
    </submittedName>
</protein>
<accession>A0A917YUS3</accession>
<feature type="transmembrane region" description="Helical" evidence="1">
    <location>
        <begin position="118"/>
        <end position="138"/>
    </location>
</feature>
<dbReference type="AlphaFoldDB" id="A0A917YUS3"/>
<keyword evidence="1" id="KW-0812">Transmembrane</keyword>
<keyword evidence="3" id="KW-1185">Reference proteome</keyword>
<evidence type="ECO:0000313" key="2">
    <source>
        <dbReference type="EMBL" id="GGO65015.1"/>
    </source>
</evidence>
<dbReference type="EMBL" id="BMLS01000001">
    <property type="protein sequence ID" value="GGO65015.1"/>
    <property type="molecule type" value="Genomic_DNA"/>
</dbReference>
<reference evidence="2" key="1">
    <citation type="journal article" date="2014" name="Int. J. Syst. Evol. Microbiol.">
        <title>Complete genome sequence of Corynebacterium casei LMG S-19264T (=DSM 44701T), isolated from a smear-ripened cheese.</title>
        <authorList>
            <consortium name="US DOE Joint Genome Institute (JGI-PGF)"/>
            <person name="Walter F."/>
            <person name="Albersmeier A."/>
            <person name="Kalinowski J."/>
            <person name="Ruckert C."/>
        </authorList>
    </citation>
    <scope>NUCLEOTIDE SEQUENCE</scope>
    <source>
        <strain evidence="2">CGMCC 1.7086</strain>
    </source>
</reference>
<keyword evidence="1" id="KW-0472">Membrane</keyword>